<dbReference type="EMBL" id="JAUIQD010000006">
    <property type="protein sequence ID" value="KAK3346899.1"/>
    <property type="molecule type" value="Genomic_DNA"/>
</dbReference>
<comment type="caution">
    <text evidence="2">The sequence shown here is derived from an EMBL/GenBank/DDBJ whole genome shotgun (WGS) entry which is preliminary data.</text>
</comment>
<protein>
    <submittedName>
        <fullName evidence="2">Uncharacterized protein</fullName>
    </submittedName>
</protein>
<feature type="region of interest" description="Disordered" evidence="1">
    <location>
        <begin position="155"/>
        <end position="259"/>
    </location>
</feature>
<evidence type="ECO:0000256" key="1">
    <source>
        <dbReference type="SAM" id="MobiDB-lite"/>
    </source>
</evidence>
<proteinExistence type="predicted"/>
<reference evidence="2" key="2">
    <citation type="submission" date="2023-06" db="EMBL/GenBank/DDBJ databases">
        <authorList>
            <consortium name="Lawrence Berkeley National Laboratory"/>
            <person name="Haridas S."/>
            <person name="Hensen N."/>
            <person name="Bonometti L."/>
            <person name="Westerberg I."/>
            <person name="Brannstrom I.O."/>
            <person name="Guillou S."/>
            <person name="Cros-Aarteil S."/>
            <person name="Calhoun S."/>
            <person name="Kuo A."/>
            <person name="Mondo S."/>
            <person name="Pangilinan J."/>
            <person name="Riley R."/>
            <person name="Labutti K."/>
            <person name="Andreopoulos B."/>
            <person name="Lipzen A."/>
            <person name="Chen C."/>
            <person name="Yanf M."/>
            <person name="Daum C."/>
            <person name="Ng V."/>
            <person name="Clum A."/>
            <person name="Steindorff A."/>
            <person name="Ohm R."/>
            <person name="Martin F."/>
            <person name="Silar P."/>
            <person name="Natvig D."/>
            <person name="Lalanne C."/>
            <person name="Gautier V."/>
            <person name="Ament-Velasquez S.L."/>
            <person name="Kruys A."/>
            <person name="Hutchinson M.I."/>
            <person name="Powell A.J."/>
            <person name="Barry K."/>
            <person name="Miller A.N."/>
            <person name="Grigoriev I.V."/>
            <person name="Debuchy R."/>
            <person name="Gladieux P."/>
            <person name="Thoren M.H."/>
            <person name="Johannesson H."/>
        </authorList>
    </citation>
    <scope>NUCLEOTIDE SEQUENCE</scope>
    <source>
        <strain evidence="2">CBS 955.72</strain>
    </source>
</reference>
<evidence type="ECO:0000313" key="2">
    <source>
        <dbReference type="EMBL" id="KAK3346899.1"/>
    </source>
</evidence>
<accession>A0AAJ0HC56</accession>
<feature type="compositionally biased region" description="Basic residues" evidence="1">
    <location>
        <begin position="182"/>
        <end position="207"/>
    </location>
</feature>
<gene>
    <name evidence="2" type="ORF">B0T25DRAFT_290388</name>
</gene>
<sequence length="259" mass="28059">MHLQQNIRVSLVEKMEHDITAIHCNSPSSLQMAVNDFANGMEAVNLCSFPRLSSLCSRQRRPPFGRFGLGLVSDSARYSVRAVAVPYSHGYALIIAGNAAGCLRIRTKLDLLVAFLQLNCSLHPQQHDMSTSLPSGLPCLLVCLSPNPSLAVPPSPSTRFLASLESSTSPSTPPPSLSPSPTRHHSRHLRHAAQKKGKAQGKLKKRVPWGQSPRPPHTNSHPLDYRLVSLCLPSGGRGGPHRTHPPSLRLPATIPSLAF</sequence>
<dbReference type="Proteomes" id="UP001275084">
    <property type="component" value="Unassembled WGS sequence"/>
</dbReference>
<dbReference type="AlphaFoldDB" id="A0AAJ0HC56"/>
<reference evidence="2" key="1">
    <citation type="journal article" date="2023" name="Mol. Phylogenet. Evol.">
        <title>Genome-scale phylogeny and comparative genomics of the fungal order Sordariales.</title>
        <authorList>
            <person name="Hensen N."/>
            <person name="Bonometti L."/>
            <person name="Westerberg I."/>
            <person name="Brannstrom I.O."/>
            <person name="Guillou S."/>
            <person name="Cros-Aarteil S."/>
            <person name="Calhoun S."/>
            <person name="Haridas S."/>
            <person name="Kuo A."/>
            <person name="Mondo S."/>
            <person name="Pangilinan J."/>
            <person name="Riley R."/>
            <person name="LaButti K."/>
            <person name="Andreopoulos B."/>
            <person name="Lipzen A."/>
            <person name="Chen C."/>
            <person name="Yan M."/>
            <person name="Daum C."/>
            <person name="Ng V."/>
            <person name="Clum A."/>
            <person name="Steindorff A."/>
            <person name="Ohm R.A."/>
            <person name="Martin F."/>
            <person name="Silar P."/>
            <person name="Natvig D.O."/>
            <person name="Lalanne C."/>
            <person name="Gautier V."/>
            <person name="Ament-Velasquez S.L."/>
            <person name="Kruys A."/>
            <person name="Hutchinson M.I."/>
            <person name="Powell A.J."/>
            <person name="Barry K."/>
            <person name="Miller A.N."/>
            <person name="Grigoriev I.V."/>
            <person name="Debuchy R."/>
            <person name="Gladieux P."/>
            <person name="Hiltunen Thoren M."/>
            <person name="Johannesson H."/>
        </authorList>
    </citation>
    <scope>NUCLEOTIDE SEQUENCE</scope>
    <source>
        <strain evidence="2">CBS 955.72</strain>
    </source>
</reference>
<keyword evidence="3" id="KW-1185">Reference proteome</keyword>
<name>A0AAJ0HC56_9PEZI</name>
<evidence type="ECO:0000313" key="3">
    <source>
        <dbReference type="Proteomes" id="UP001275084"/>
    </source>
</evidence>
<organism evidence="2 3">
    <name type="scientific">Lasiosphaeria hispida</name>
    <dbReference type="NCBI Taxonomy" id="260671"/>
    <lineage>
        <taxon>Eukaryota</taxon>
        <taxon>Fungi</taxon>
        <taxon>Dikarya</taxon>
        <taxon>Ascomycota</taxon>
        <taxon>Pezizomycotina</taxon>
        <taxon>Sordariomycetes</taxon>
        <taxon>Sordariomycetidae</taxon>
        <taxon>Sordariales</taxon>
        <taxon>Lasiosphaeriaceae</taxon>
        <taxon>Lasiosphaeria</taxon>
    </lineage>
</organism>